<dbReference type="SUPFAM" id="SSF75169">
    <property type="entry name" value="DsrEFH-like"/>
    <property type="match status" value="1"/>
</dbReference>
<dbReference type="Pfam" id="PF02635">
    <property type="entry name" value="DsrE"/>
    <property type="match status" value="1"/>
</dbReference>
<dbReference type="Gene3D" id="3.40.1260.10">
    <property type="entry name" value="DsrEFH-like"/>
    <property type="match status" value="1"/>
</dbReference>
<dbReference type="InterPro" id="IPR027396">
    <property type="entry name" value="DsrEFH-like"/>
</dbReference>
<organism evidence="1 2">
    <name type="scientific">Candidatus Roizmanbacteria bacterium CG17_big_fil_post_rev_8_21_14_2_50_39_7</name>
    <dbReference type="NCBI Taxonomy" id="1974858"/>
    <lineage>
        <taxon>Bacteria</taxon>
        <taxon>Candidatus Roizmaniibacteriota</taxon>
    </lineage>
</organism>
<name>A0A2M7EIY2_9BACT</name>
<comment type="caution">
    <text evidence="1">The sequence shown here is derived from an EMBL/GenBank/DDBJ whole genome shotgun (WGS) entry which is preliminary data.</text>
</comment>
<protein>
    <submittedName>
        <fullName evidence="1">Sulfur reduction protein DsrE</fullName>
    </submittedName>
</protein>
<dbReference type="InterPro" id="IPR003787">
    <property type="entry name" value="Sulphur_relay_DsrE/F-like"/>
</dbReference>
<dbReference type="EMBL" id="PFEV01000222">
    <property type="protein sequence ID" value="PIV70529.1"/>
    <property type="molecule type" value="Genomic_DNA"/>
</dbReference>
<dbReference type="AlphaFoldDB" id="A0A2M7EIY2"/>
<gene>
    <name evidence="1" type="ORF">COW57_04835</name>
</gene>
<dbReference type="Proteomes" id="UP000228762">
    <property type="component" value="Unassembled WGS sequence"/>
</dbReference>
<evidence type="ECO:0000313" key="2">
    <source>
        <dbReference type="Proteomes" id="UP000228762"/>
    </source>
</evidence>
<accession>A0A2M7EIY2</accession>
<reference evidence="2" key="1">
    <citation type="submission" date="2017-09" db="EMBL/GenBank/DDBJ databases">
        <title>Depth-based differentiation of microbial function through sediment-hosted aquifers and enrichment of novel symbionts in the deep terrestrial subsurface.</title>
        <authorList>
            <person name="Probst A.J."/>
            <person name="Ladd B."/>
            <person name="Jarett J.K."/>
            <person name="Geller-Mcgrath D.E."/>
            <person name="Sieber C.M.K."/>
            <person name="Emerson J.B."/>
            <person name="Anantharaman K."/>
            <person name="Thomas B.C."/>
            <person name="Malmstrom R."/>
            <person name="Stieglmeier M."/>
            <person name="Klingl A."/>
            <person name="Woyke T."/>
            <person name="Ryan C.M."/>
            <person name="Banfield J.F."/>
        </authorList>
    </citation>
    <scope>NUCLEOTIDE SEQUENCE [LARGE SCALE GENOMIC DNA]</scope>
</reference>
<sequence>MNSDIILIMKLTIILSTKNAETNWNAFRLGNLALTNGDDVSIFLMGEGVEYLLFSSEKFNIKKQVDTFLKSEKASILACETCMVVRNQEGNKTCPISGMKELYALIKESDKMITF</sequence>
<proteinExistence type="predicted"/>
<evidence type="ECO:0000313" key="1">
    <source>
        <dbReference type="EMBL" id="PIV70529.1"/>
    </source>
</evidence>